<sequence length="389" mass="43715">MENKLYYQNAYTKTFTAELVRQGADESGRNYAVLTQTAFYPTGGGQPFDTGVLNGIKVVGVEEIDGEIRHYIQEPLEEGMPIKGEIDWDRRFDHMQQHAGQHILSAAFEELYGYKTVSFHLGKKTLTIDLETEKLSTEEADRVEKLANRVILENRPIFSKWIDGEEVKQYKLRKPLSVANNIRLVIIPEFDYNGCGGTHPNSTGEAGNLKILGWERQKKLIRVEFVCGQRVLSILWEKQAILKELSILLNAPEQDLVSSVNRLLGQKKTIEEMGSQLLQYEAAELIAANSGNIVSHVYQNRSIQELQKLARLLTGQAEEKVFLLVAENEDNLQFVFARGKNAQGNLKEWSKHALLIIDGKGGGSDQLVQGGGKWMPGDEFIKAIATIIQ</sequence>
<dbReference type="Proteomes" id="UP000032512">
    <property type="component" value="Unassembled WGS sequence"/>
</dbReference>
<dbReference type="InterPro" id="IPR051335">
    <property type="entry name" value="Alanyl-tRNA_Editing_Enzymes"/>
</dbReference>
<dbReference type="InterPro" id="IPR018164">
    <property type="entry name" value="Ala-tRNA-synth_IIc_N"/>
</dbReference>
<dbReference type="OrthoDB" id="9812949at2"/>
<comment type="subcellular location">
    <subcellularLocation>
        <location evidence="2">Cytoplasm</location>
    </subcellularLocation>
</comment>
<dbReference type="Gene3D" id="3.10.310.40">
    <property type="match status" value="1"/>
</dbReference>
<dbReference type="InterPro" id="IPR018163">
    <property type="entry name" value="Thr/Ala-tRNA-synth_IIc_edit"/>
</dbReference>
<dbReference type="GO" id="GO:0003676">
    <property type="term" value="F:nucleic acid binding"/>
    <property type="evidence" value="ECO:0007669"/>
    <property type="project" value="InterPro"/>
</dbReference>
<dbReference type="RefSeq" id="WP_044394220.1">
    <property type="nucleotide sequence ID" value="NZ_JXIQ01000097.1"/>
</dbReference>
<protein>
    <submittedName>
        <fullName evidence="6">Alanyl-tRNA synthetase</fullName>
    </submittedName>
</protein>
<keyword evidence="6" id="KW-0030">Aminoacyl-tRNA synthetase</keyword>
<dbReference type="InterPro" id="IPR012947">
    <property type="entry name" value="tRNA_SAD"/>
</dbReference>
<evidence type="ECO:0000313" key="7">
    <source>
        <dbReference type="Proteomes" id="UP000032512"/>
    </source>
</evidence>
<dbReference type="InterPro" id="IPR018165">
    <property type="entry name" value="Ala-tRNA-synth_IIc_core"/>
</dbReference>
<feature type="domain" description="Alanyl-transfer RNA synthetases family profile" evidence="5">
    <location>
        <begin position="1"/>
        <end position="237"/>
    </location>
</feature>
<reference evidence="6 7" key="1">
    <citation type="submission" date="2015-01" db="EMBL/GenBank/DDBJ databases">
        <title>Draft genome sequences of the supercritical CO2 tolerant bacteria Bacillus subterraneus MITOT1 and Bacillus cereus MIT0214.</title>
        <authorList>
            <person name="Peet K.C."/>
            <person name="Thompson J.R."/>
        </authorList>
    </citation>
    <scope>NUCLEOTIDE SEQUENCE [LARGE SCALE GENOMIC DNA]</scope>
    <source>
        <strain evidence="6 7">MITOT1</strain>
    </source>
</reference>
<dbReference type="GO" id="GO:0006419">
    <property type="term" value="P:alanyl-tRNA aminoacylation"/>
    <property type="evidence" value="ECO:0007669"/>
    <property type="project" value="InterPro"/>
</dbReference>
<dbReference type="Pfam" id="PF07973">
    <property type="entry name" value="tRNA_SAD"/>
    <property type="match status" value="1"/>
</dbReference>
<dbReference type="Gene3D" id="2.40.30.130">
    <property type="match status" value="1"/>
</dbReference>
<dbReference type="AlphaFoldDB" id="A0A0D6Z9K0"/>
<name>A0A0D6Z9K0_9BACI</name>
<dbReference type="GO" id="GO:0002161">
    <property type="term" value="F:aminoacyl-tRNA deacylase activity"/>
    <property type="evidence" value="ECO:0007669"/>
    <property type="project" value="UniProtKB-ARBA"/>
</dbReference>
<accession>A0A0D6Z9K0</accession>
<dbReference type="PATRIC" id="fig|285983.3.peg.1241"/>
<keyword evidence="3" id="KW-0479">Metal-binding</keyword>
<dbReference type="SUPFAM" id="SSF50447">
    <property type="entry name" value="Translation proteins"/>
    <property type="match status" value="1"/>
</dbReference>
<dbReference type="GO" id="GO:0046872">
    <property type="term" value="F:metal ion binding"/>
    <property type="evidence" value="ECO:0007669"/>
    <property type="project" value="UniProtKB-KW"/>
</dbReference>
<evidence type="ECO:0000256" key="3">
    <source>
        <dbReference type="ARBA" id="ARBA00022723"/>
    </source>
</evidence>
<dbReference type="SMART" id="SM00863">
    <property type="entry name" value="tRNA_SAD"/>
    <property type="match status" value="1"/>
</dbReference>
<gene>
    <name evidence="6" type="ORF">UB32_12380</name>
</gene>
<dbReference type="GO" id="GO:0004813">
    <property type="term" value="F:alanine-tRNA ligase activity"/>
    <property type="evidence" value="ECO:0007669"/>
    <property type="project" value="InterPro"/>
</dbReference>
<keyword evidence="4" id="KW-0862">Zinc</keyword>
<dbReference type="PANTHER" id="PTHR43462">
    <property type="entry name" value="ALANYL-TRNA EDITING PROTEIN"/>
    <property type="match status" value="1"/>
</dbReference>
<dbReference type="PANTHER" id="PTHR43462:SF1">
    <property type="entry name" value="ALANYL-TRNA EDITING PROTEIN AARSD1"/>
    <property type="match status" value="1"/>
</dbReference>
<keyword evidence="6" id="KW-0436">Ligase</keyword>
<dbReference type="Pfam" id="PF01411">
    <property type="entry name" value="tRNA-synt_2c"/>
    <property type="match status" value="1"/>
</dbReference>
<comment type="cofactor">
    <cofactor evidence="1">
        <name>Zn(2+)</name>
        <dbReference type="ChEBI" id="CHEBI:29105"/>
    </cofactor>
</comment>
<evidence type="ECO:0000259" key="5">
    <source>
        <dbReference type="PROSITE" id="PS50860"/>
    </source>
</evidence>
<dbReference type="GO" id="GO:0005524">
    <property type="term" value="F:ATP binding"/>
    <property type="evidence" value="ECO:0007669"/>
    <property type="project" value="InterPro"/>
</dbReference>
<evidence type="ECO:0000256" key="1">
    <source>
        <dbReference type="ARBA" id="ARBA00001947"/>
    </source>
</evidence>
<proteinExistence type="predicted"/>
<evidence type="ECO:0000313" key="6">
    <source>
        <dbReference type="EMBL" id="KIY21701.1"/>
    </source>
</evidence>
<evidence type="ECO:0000256" key="4">
    <source>
        <dbReference type="ARBA" id="ARBA00022833"/>
    </source>
</evidence>
<organism evidence="6 7">
    <name type="scientific">Mesobacillus subterraneus</name>
    <dbReference type="NCBI Taxonomy" id="285983"/>
    <lineage>
        <taxon>Bacteria</taxon>
        <taxon>Bacillati</taxon>
        <taxon>Bacillota</taxon>
        <taxon>Bacilli</taxon>
        <taxon>Bacillales</taxon>
        <taxon>Bacillaceae</taxon>
        <taxon>Mesobacillus</taxon>
    </lineage>
</organism>
<dbReference type="Gene3D" id="3.30.980.10">
    <property type="entry name" value="Threonyl-trna Synthetase, Chain A, domain 2"/>
    <property type="match status" value="1"/>
</dbReference>
<comment type="caution">
    <text evidence="6">The sequence shown here is derived from an EMBL/GenBank/DDBJ whole genome shotgun (WGS) entry which is preliminary data.</text>
</comment>
<keyword evidence="7" id="KW-1185">Reference proteome</keyword>
<dbReference type="SUPFAM" id="SSF55186">
    <property type="entry name" value="ThrRS/AlaRS common domain"/>
    <property type="match status" value="1"/>
</dbReference>
<dbReference type="EMBL" id="JXIQ01000097">
    <property type="protein sequence ID" value="KIY21701.1"/>
    <property type="molecule type" value="Genomic_DNA"/>
</dbReference>
<dbReference type="InterPro" id="IPR009000">
    <property type="entry name" value="Transl_B-barrel_sf"/>
</dbReference>
<dbReference type="GO" id="GO:0005737">
    <property type="term" value="C:cytoplasm"/>
    <property type="evidence" value="ECO:0007669"/>
    <property type="project" value="UniProtKB-SubCell"/>
</dbReference>
<dbReference type="PROSITE" id="PS50860">
    <property type="entry name" value="AA_TRNA_LIGASE_II_ALA"/>
    <property type="match status" value="1"/>
</dbReference>
<evidence type="ECO:0000256" key="2">
    <source>
        <dbReference type="ARBA" id="ARBA00004496"/>
    </source>
</evidence>